<keyword evidence="3" id="KW-0489">Methyltransferase</keyword>
<dbReference type="GO" id="GO:0032259">
    <property type="term" value="P:methylation"/>
    <property type="evidence" value="ECO:0007669"/>
    <property type="project" value="UniProtKB-KW"/>
</dbReference>
<dbReference type="Proteomes" id="UP000831537">
    <property type="component" value="Chromosome"/>
</dbReference>
<dbReference type="GO" id="GO:0008168">
    <property type="term" value="F:methyltransferase activity"/>
    <property type="evidence" value="ECO:0007669"/>
    <property type="project" value="UniProtKB-KW"/>
</dbReference>
<dbReference type="SUPFAM" id="SSF53335">
    <property type="entry name" value="S-adenosyl-L-methionine-dependent methyltransferases"/>
    <property type="match status" value="1"/>
</dbReference>
<dbReference type="CDD" id="cd02440">
    <property type="entry name" value="AdoMet_MTases"/>
    <property type="match status" value="1"/>
</dbReference>
<dbReference type="PANTHER" id="PTHR41313:SF1">
    <property type="entry name" value="DNA METHYLASE ADENINE-SPECIFIC DOMAIN-CONTAINING PROTEIN"/>
    <property type="match status" value="1"/>
</dbReference>
<name>A0ABY4GPL7_9BACI</name>
<dbReference type="InterPro" id="IPR029063">
    <property type="entry name" value="SAM-dependent_MTases_sf"/>
</dbReference>
<sequence length="327" mass="36953">MTFEVDKAFKYLDQLTMSIEKTEEETYLDSLVFALRAIQTEEALAFPDAETEESVVKLKELFYQEKPDKESIRKVIQLALIKGMKGSTQQQHVVTPDSVAMFIGYFLQKLLNDTKQFRLFDPASGAGNLLTAVINQVSAEVEGYGSEIDPTLIQLAVESANLQQLSIEFFHQDALMPLLLDPADAVVADLPVGYYPNDEQAAHFDLQAEEGHSYAHHLFIEQSLRYTKEAGYLVFVIPNFLFTSEQSEQLQVFLRKQAHILAMLQLPLSMFSSEQHAKSILVLQKQGTDTQAPKQTLMAQLPSFKDVNATHNILRKIDGWFQTEAEK</sequence>
<dbReference type="PIRSF" id="PIRSF026567">
    <property type="entry name" value="Adenine_mtase_bact_prd"/>
    <property type="match status" value="1"/>
</dbReference>
<evidence type="ECO:0000259" key="1">
    <source>
        <dbReference type="Pfam" id="PF02384"/>
    </source>
</evidence>
<accession>A0ABY4GPL7</accession>
<feature type="domain" description="YtxK-like N-terminal helical" evidence="2">
    <location>
        <begin position="8"/>
        <end position="84"/>
    </location>
</feature>
<dbReference type="InterPro" id="IPR048375">
    <property type="entry name" value="YtxK-like_N"/>
</dbReference>
<organism evidence="3 4">
    <name type="scientific">Gracilibacillus salinarum</name>
    <dbReference type="NCBI Taxonomy" id="2932255"/>
    <lineage>
        <taxon>Bacteria</taxon>
        <taxon>Bacillati</taxon>
        <taxon>Bacillota</taxon>
        <taxon>Bacilli</taxon>
        <taxon>Bacillales</taxon>
        <taxon>Bacillaceae</taxon>
        <taxon>Gracilibacillus</taxon>
    </lineage>
</organism>
<dbReference type="RefSeq" id="WP_244746610.1">
    <property type="nucleotide sequence ID" value="NZ_CP095071.1"/>
</dbReference>
<dbReference type="Gene3D" id="3.40.50.150">
    <property type="entry name" value="Vaccinia Virus protein VP39"/>
    <property type="match status" value="1"/>
</dbReference>
<dbReference type="EMBL" id="CP095071">
    <property type="protein sequence ID" value="UOQ86292.1"/>
    <property type="molecule type" value="Genomic_DNA"/>
</dbReference>
<dbReference type="Pfam" id="PF21106">
    <property type="entry name" value="YtxK_like"/>
    <property type="match status" value="1"/>
</dbReference>
<dbReference type="PANTHER" id="PTHR41313">
    <property type="entry name" value="ADENINE-SPECIFIC METHYLTRANSFERASE"/>
    <property type="match status" value="1"/>
</dbReference>
<proteinExistence type="predicted"/>
<dbReference type="Pfam" id="PF02384">
    <property type="entry name" value="N6_Mtase"/>
    <property type="match status" value="1"/>
</dbReference>
<dbReference type="Gene3D" id="1.10.150.470">
    <property type="match status" value="1"/>
</dbReference>
<reference evidence="3 4" key="1">
    <citation type="submission" date="2022-04" db="EMBL/GenBank/DDBJ databases">
        <title>Gracilibacillus sp. isolated from saltern.</title>
        <authorList>
            <person name="Won M."/>
            <person name="Lee C.-M."/>
            <person name="Woen H.-Y."/>
            <person name="Kwon S.-W."/>
        </authorList>
    </citation>
    <scope>NUCLEOTIDE SEQUENCE [LARGE SCALE GENOMIC DNA]</scope>
    <source>
        <strain evidence="3 4">SSPM10-3</strain>
    </source>
</reference>
<keyword evidence="4" id="KW-1185">Reference proteome</keyword>
<dbReference type="InterPro" id="IPR052933">
    <property type="entry name" value="DNA_Protect_Modify"/>
</dbReference>
<evidence type="ECO:0000259" key="2">
    <source>
        <dbReference type="Pfam" id="PF21106"/>
    </source>
</evidence>
<keyword evidence="3" id="KW-0808">Transferase</keyword>
<dbReference type="InterPro" id="IPR003356">
    <property type="entry name" value="DNA_methylase_A-5"/>
</dbReference>
<gene>
    <name evidence="3" type="ORF">MUN87_05215</name>
</gene>
<evidence type="ECO:0000313" key="4">
    <source>
        <dbReference type="Proteomes" id="UP000831537"/>
    </source>
</evidence>
<dbReference type="InterPro" id="IPR016843">
    <property type="entry name" value="S-AdoMet-dep_Ade-MeTrfase_prd"/>
</dbReference>
<protein>
    <submittedName>
        <fullName evidence="3">Class I SAM-dependent methyltransferase</fullName>
    </submittedName>
</protein>
<evidence type="ECO:0000313" key="3">
    <source>
        <dbReference type="EMBL" id="UOQ86292.1"/>
    </source>
</evidence>
<dbReference type="PRINTS" id="PR00507">
    <property type="entry name" value="N12N6MTFRASE"/>
</dbReference>
<feature type="domain" description="DNA methylase adenine-specific" evidence="1">
    <location>
        <begin position="93"/>
        <end position="314"/>
    </location>
</feature>